<feature type="domain" description="PPIase FKBP-type" evidence="7">
    <location>
        <begin position="99"/>
        <end position="191"/>
    </location>
</feature>
<reference evidence="9" key="1">
    <citation type="journal article" date="2019" name="Int. J. Syst. Evol. Microbiol.">
        <title>The Global Catalogue of Microorganisms (GCM) 10K type strain sequencing project: providing services to taxonomists for standard genome sequencing and annotation.</title>
        <authorList>
            <consortium name="The Broad Institute Genomics Platform"/>
            <consortium name="The Broad Institute Genome Sequencing Center for Infectious Disease"/>
            <person name="Wu L."/>
            <person name="Ma J."/>
        </authorList>
    </citation>
    <scope>NUCLEOTIDE SEQUENCE [LARGE SCALE GENOMIC DNA]</scope>
    <source>
        <strain evidence="9">NCAIM B.02333</strain>
    </source>
</reference>
<gene>
    <name evidence="8" type="ORF">ACFOLH_04785</name>
</gene>
<proteinExistence type="inferred from homology"/>
<dbReference type="GO" id="GO:0003755">
    <property type="term" value="F:peptidyl-prolyl cis-trans isomerase activity"/>
    <property type="evidence" value="ECO:0007669"/>
    <property type="project" value="UniProtKB-EC"/>
</dbReference>
<evidence type="ECO:0000256" key="4">
    <source>
        <dbReference type="ARBA" id="ARBA00023110"/>
    </source>
</evidence>
<evidence type="ECO:0000313" key="9">
    <source>
        <dbReference type="Proteomes" id="UP001595685"/>
    </source>
</evidence>
<dbReference type="Gene3D" id="3.10.50.40">
    <property type="match status" value="2"/>
</dbReference>
<dbReference type="Pfam" id="PF00254">
    <property type="entry name" value="FKBP_C"/>
    <property type="match status" value="2"/>
</dbReference>
<dbReference type="Proteomes" id="UP001595685">
    <property type="component" value="Unassembled WGS sequence"/>
</dbReference>
<keyword evidence="4 6" id="KW-0697">Rotamase</keyword>
<dbReference type="InterPro" id="IPR001179">
    <property type="entry name" value="PPIase_FKBP_dom"/>
</dbReference>
<comment type="caution">
    <text evidence="8">The sequence shown here is derived from an EMBL/GenBank/DDBJ whole genome shotgun (WGS) entry which is preliminary data.</text>
</comment>
<accession>A0ABV7WF63</accession>
<evidence type="ECO:0000313" key="8">
    <source>
        <dbReference type="EMBL" id="MFC3687652.1"/>
    </source>
</evidence>
<evidence type="ECO:0000256" key="3">
    <source>
        <dbReference type="ARBA" id="ARBA00013194"/>
    </source>
</evidence>
<protein>
    <recommendedName>
        <fullName evidence="3 6">peptidylprolyl isomerase</fullName>
        <ecNumber evidence="3 6">5.2.1.8</ecNumber>
    </recommendedName>
</protein>
<dbReference type="EMBL" id="JBHRWW010000002">
    <property type="protein sequence ID" value="MFC3687652.1"/>
    <property type="molecule type" value="Genomic_DNA"/>
</dbReference>
<name>A0ABV7WF63_9MICO</name>
<keyword evidence="5 6" id="KW-0413">Isomerase</keyword>
<comment type="catalytic activity">
    <reaction evidence="1 6">
        <text>[protein]-peptidylproline (omega=180) = [protein]-peptidylproline (omega=0)</text>
        <dbReference type="Rhea" id="RHEA:16237"/>
        <dbReference type="Rhea" id="RHEA-COMP:10747"/>
        <dbReference type="Rhea" id="RHEA-COMP:10748"/>
        <dbReference type="ChEBI" id="CHEBI:83833"/>
        <dbReference type="ChEBI" id="CHEBI:83834"/>
        <dbReference type="EC" id="5.2.1.8"/>
    </reaction>
</comment>
<evidence type="ECO:0000256" key="2">
    <source>
        <dbReference type="ARBA" id="ARBA00006577"/>
    </source>
</evidence>
<comment type="similarity">
    <text evidence="2">Belongs to the FKBP-type PPIase family.</text>
</comment>
<organism evidence="8 9">
    <name type="scientific">Aquipuribacter hungaricus</name>
    <dbReference type="NCBI Taxonomy" id="545624"/>
    <lineage>
        <taxon>Bacteria</taxon>
        <taxon>Bacillati</taxon>
        <taxon>Actinomycetota</taxon>
        <taxon>Actinomycetes</taxon>
        <taxon>Micrococcales</taxon>
        <taxon>Intrasporangiaceae</taxon>
        <taxon>Aquipuribacter</taxon>
    </lineage>
</organism>
<dbReference type="PROSITE" id="PS50059">
    <property type="entry name" value="FKBP_PPIASE"/>
    <property type="match status" value="2"/>
</dbReference>
<evidence type="ECO:0000259" key="7">
    <source>
        <dbReference type="PROSITE" id="PS50059"/>
    </source>
</evidence>
<feature type="domain" description="PPIase FKBP-type" evidence="7">
    <location>
        <begin position="247"/>
        <end position="334"/>
    </location>
</feature>
<evidence type="ECO:0000256" key="6">
    <source>
        <dbReference type="PROSITE-ProRule" id="PRU00277"/>
    </source>
</evidence>
<dbReference type="RefSeq" id="WP_340289611.1">
    <property type="nucleotide sequence ID" value="NZ_JBBEOI010000009.1"/>
</dbReference>
<keyword evidence="9" id="KW-1185">Reference proteome</keyword>
<evidence type="ECO:0000256" key="1">
    <source>
        <dbReference type="ARBA" id="ARBA00000971"/>
    </source>
</evidence>
<dbReference type="EC" id="5.2.1.8" evidence="3 6"/>
<dbReference type="SUPFAM" id="SSF54534">
    <property type="entry name" value="FKBP-like"/>
    <property type="match status" value="2"/>
</dbReference>
<evidence type="ECO:0000256" key="5">
    <source>
        <dbReference type="ARBA" id="ARBA00023235"/>
    </source>
</evidence>
<dbReference type="InterPro" id="IPR046357">
    <property type="entry name" value="PPIase_dom_sf"/>
</dbReference>
<sequence>MTSDLGLLRPLRPARPTVRRAARAGAAAAAAALVLAACGDDASGGEGGDAAEPAGDLGAIEVEGDFGEEPTLTFDTPFALEESDSTTLSEGDGEAIEDGDTVTIDYTVVSGADGSTLDTSFGATSISLPLVEGQTTPALVDALVGETLGSRVLVAVAPEQPTDGASAAPSPAAGDPAADTIIFVLDLLEVVPERADGEPVEPPAGTPVVSTDEAGDVTGVDVAGITPPEGLVVTPVLQGDGDVVGAGDTVTIHYTGVLAADGVEFDSSWSRGAATTFPLGNLIAGWQQGLEGVAVGSRVVLQVPAELGYGEQGSPPTIPADADLVFVIDVLDTQAAPEAPAEPSSPAPAPSE</sequence>
<dbReference type="PANTHER" id="PTHR43811">
    <property type="entry name" value="FKBP-TYPE PEPTIDYL-PROLYL CIS-TRANS ISOMERASE FKPA"/>
    <property type="match status" value="1"/>
</dbReference>
<dbReference type="PANTHER" id="PTHR43811:SF19">
    <property type="entry name" value="39 KDA FK506-BINDING NUCLEAR PROTEIN"/>
    <property type="match status" value="1"/>
</dbReference>